<proteinExistence type="predicted"/>
<accession>B6H1E7</accession>
<reference evidence="1 2" key="1">
    <citation type="journal article" date="2008" name="Nat. Biotechnol.">
        <title>Genome sequencing and analysis of the filamentous fungus Penicillium chrysogenum.</title>
        <authorList>
            <person name="van den Berg M.A."/>
            <person name="Albang R."/>
            <person name="Albermann K."/>
            <person name="Badger J.H."/>
            <person name="Daran J.-M."/>
            <person name="Driessen A.J.M."/>
            <person name="Garcia-Estrada C."/>
            <person name="Fedorova N.D."/>
            <person name="Harris D.M."/>
            <person name="Heijne W.H.M."/>
            <person name="Joardar V.S."/>
            <person name="Kiel J.A.K.W."/>
            <person name="Kovalchuk A."/>
            <person name="Martin J.F."/>
            <person name="Nierman W.C."/>
            <person name="Nijland J.G."/>
            <person name="Pronk J.T."/>
            <person name="Roubos J.A."/>
            <person name="van der Klei I.J."/>
            <person name="van Peij N.N.M.E."/>
            <person name="Veenhuis M."/>
            <person name="von Doehren H."/>
            <person name="Wagner C."/>
            <person name="Wortman J.R."/>
            <person name="Bovenberg R.A.L."/>
        </authorList>
    </citation>
    <scope>NUCLEOTIDE SEQUENCE [LARGE SCALE GENOMIC DNA]</scope>
    <source>
        <strain evidence="2">ATCC 28089 / DSM 1075 / NRRL 1951 / Wisconsin 54-1255</strain>
    </source>
</reference>
<dbReference type="VEuPathDB" id="FungiDB:PCH_Pc13g02610"/>
<dbReference type="OrthoDB" id="10545149at2759"/>
<dbReference type="EMBL" id="AM920428">
    <property type="protein sequence ID" value="CAP91330.1"/>
    <property type="molecule type" value="Genomic_DNA"/>
</dbReference>
<dbReference type="AlphaFoldDB" id="B6H1E7"/>
<sequence>MIAFFRSRSIVRMTVRPRTCGYTRVPYQKRLRGITNSPLSMRPFPFDFDTCTYLSFPSLIALRISISTLTAGYLILASDDNIGIKSSFTHREIVTTFSFQYGPGRALSSPCICIPGEIVRYAVVAVGRSQASTCVIGARREVPASALTCGSADLRPGSCMNDKEKETLESFADLRFGPSDYSIHGLE</sequence>
<keyword evidence="2" id="KW-1185">Reference proteome</keyword>
<gene>
    <name evidence="1" type="ORF">Pc13g02610</name>
    <name evidence="1" type="ORF">PCH_Pc13g02610</name>
</gene>
<dbReference type="HOGENOM" id="CLU_1448164_0_0_1"/>
<evidence type="ECO:0000313" key="1">
    <source>
        <dbReference type="EMBL" id="CAP91330.1"/>
    </source>
</evidence>
<protein>
    <submittedName>
        <fullName evidence="1">Uncharacterized protein</fullName>
    </submittedName>
</protein>
<name>B6H1E7_PENRW</name>
<evidence type="ECO:0000313" key="2">
    <source>
        <dbReference type="Proteomes" id="UP000000724"/>
    </source>
</evidence>
<dbReference type="Proteomes" id="UP000000724">
    <property type="component" value="Contig Pc00c13"/>
</dbReference>
<organism evidence="1 2">
    <name type="scientific">Penicillium rubens (strain ATCC 28089 / DSM 1075 / NRRL 1951 / Wisconsin 54-1255)</name>
    <name type="common">Penicillium chrysogenum</name>
    <dbReference type="NCBI Taxonomy" id="500485"/>
    <lineage>
        <taxon>Eukaryota</taxon>
        <taxon>Fungi</taxon>
        <taxon>Dikarya</taxon>
        <taxon>Ascomycota</taxon>
        <taxon>Pezizomycotina</taxon>
        <taxon>Eurotiomycetes</taxon>
        <taxon>Eurotiomycetidae</taxon>
        <taxon>Eurotiales</taxon>
        <taxon>Aspergillaceae</taxon>
        <taxon>Penicillium</taxon>
        <taxon>Penicillium chrysogenum species complex</taxon>
    </lineage>
</organism>